<dbReference type="RefSeq" id="XP_005785609.1">
    <property type="nucleotide sequence ID" value="XM_005785552.1"/>
</dbReference>
<organism evidence="1 2">
    <name type="scientific">Emiliania huxleyi (strain CCMP1516)</name>
    <dbReference type="NCBI Taxonomy" id="280463"/>
    <lineage>
        <taxon>Eukaryota</taxon>
        <taxon>Haptista</taxon>
        <taxon>Haptophyta</taxon>
        <taxon>Prymnesiophyceae</taxon>
        <taxon>Isochrysidales</taxon>
        <taxon>Noelaerhabdaceae</taxon>
        <taxon>Emiliania</taxon>
    </lineage>
</organism>
<sequence length="86" mass="9683">MSIGSLARRAYTTSTSPEMRGALWPWAWPHDLRRTTGDSREASTQTITHDTRFLSILHRGRLHPFGWAALLIGMAGRKSSGSRAYR</sequence>
<reference evidence="1" key="2">
    <citation type="submission" date="2024-10" db="UniProtKB">
        <authorList>
            <consortium name="EnsemblProtists"/>
        </authorList>
    </citation>
    <scope>IDENTIFICATION</scope>
</reference>
<dbReference type="GeneID" id="17278451"/>
<reference evidence="2" key="1">
    <citation type="journal article" date="2013" name="Nature">
        <title>Pan genome of the phytoplankton Emiliania underpins its global distribution.</title>
        <authorList>
            <person name="Read B.A."/>
            <person name="Kegel J."/>
            <person name="Klute M.J."/>
            <person name="Kuo A."/>
            <person name="Lefebvre S.C."/>
            <person name="Maumus F."/>
            <person name="Mayer C."/>
            <person name="Miller J."/>
            <person name="Monier A."/>
            <person name="Salamov A."/>
            <person name="Young J."/>
            <person name="Aguilar M."/>
            <person name="Claverie J.M."/>
            <person name="Frickenhaus S."/>
            <person name="Gonzalez K."/>
            <person name="Herman E.K."/>
            <person name="Lin Y.C."/>
            <person name="Napier J."/>
            <person name="Ogata H."/>
            <person name="Sarno A.F."/>
            <person name="Shmutz J."/>
            <person name="Schroeder D."/>
            <person name="de Vargas C."/>
            <person name="Verret F."/>
            <person name="von Dassow P."/>
            <person name="Valentin K."/>
            <person name="Van de Peer Y."/>
            <person name="Wheeler G."/>
            <person name="Dacks J.B."/>
            <person name="Delwiche C.F."/>
            <person name="Dyhrman S.T."/>
            <person name="Glockner G."/>
            <person name="John U."/>
            <person name="Richards T."/>
            <person name="Worden A.Z."/>
            <person name="Zhang X."/>
            <person name="Grigoriev I.V."/>
            <person name="Allen A.E."/>
            <person name="Bidle K."/>
            <person name="Borodovsky M."/>
            <person name="Bowler C."/>
            <person name="Brownlee C."/>
            <person name="Cock J.M."/>
            <person name="Elias M."/>
            <person name="Gladyshev V.N."/>
            <person name="Groth M."/>
            <person name="Guda C."/>
            <person name="Hadaegh A."/>
            <person name="Iglesias-Rodriguez M.D."/>
            <person name="Jenkins J."/>
            <person name="Jones B.M."/>
            <person name="Lawson T."/>
            <person name="Leese F."/>
            <person name="Lindquist E."/>
            <person name="Lobanov A."/>
            <person name="Lomsadze A."/>
            <person name="Malik S.B."/>
            <person name="Marsh M.E."/>
            <person name="Mackinder L."/>
            <person name="Mock T."/>
            <person name="Mueller-Roeber B."/>
            <person name="Pagarete A."/>
            <person name="Parker M."/>
            <person name="Probert I."/>
            <person name="Quesneville H."/>
            <person name="Raines C."/>
            <person name="Rensing S.A."/>
            <person name="Riano-Pachon D.M."/>
            <person name="Richier S."/>
            <person name="Rokitta S."/>
            <person name="Shiraiwa Y."/>
            <person name="Soanes D.M."/>
            <person name="van der Giezen M."/>
            <person name="Wahlund T.M."/>
            <person name="Williams B."/>
            <person name="Wilson W."/>
            <person name="Wolfe G."/>
            <person name="Wurch L.L."/>
        </authorList>
    </citation>
    <scope>NUCLEOTIDE SEQUENCE</scope>
</reference>
<dbReference type="HOGENOM" id="CLU_2502659_0_0_1"/>
<accession>A0A0D3KBP5</accession>
<dbReference type="Proteomes" id="UP000013827">
    <property type="component" value="Unassembled WGS sequence"/>
</dbReference>
<evidence type="ECO:0000313" key="1">
    <source>
        <dbReference type="EnsemblProtists" id="EOD33180"/>
    </source>
</evidence>
<name>A0A0D3KBP5_EMIH1</name>
<protein>
    <submittedName>
        <fullName evidence="1">Uncharacterized protein</fullName>
    </submittedName>
</protein>
<proteinExistence type="predicted"/>
<keyword evidence="2" id="KW-1185">Reference proteome</keyword>
<dbReference type="KEGG" id="ehx:EMIHUDRAFT_434080"/>
<dbReference type="EnsemblProtists" id="EOD33180">
    <property type="protein sequence ID" value="EOD33180"/>
    <property type="gene ID" value="EMIHUDRAFT_434080"/>
</dbReference>
<dbReference type="PaxDb" id="2903-EOD33180"/>
<dbReference type="AlphaFoldDB" id="A0A0D3KBP5"/>
<evidence type="ECO:0000313" key="2">
    <source>
        <dbReference type="Proteomes" id="UP000013827"/>
    </source>
</evidence>